<dbReference type="InterPro" id="IPR031488">
    <property type="entry name" value="Zn_ribbon_mio"/>
</dbReference>
<dbReference type="InterPro" id="IPR036322">
    <property type="entry name" value="WD40_repeat_dom_sf"/>
</dbReference>
<feature type="region of interest" description="Disordered" evidence="2">
    <location>
        <begin position="195"/>
        <end position="217"/>
    </location>
</feature>
<organism evidence="4 5">
    <name type="scientific">Tetraparma gracilis</name>
    <dbReference type="NCBI Taxonomy" id="2962635"/>
    <lineage>
        <taxon>Eukaryota</taxon>
        <taxon>Sar</taxon>
        <taxon>Stramenopiles</taxon>
        <taxon>Ochrophyta</taxon>
        <taxon>Bolidophyceae</taxon>
        <taxon>Parmales</taxon>
        <taxon>Triparmaceae</taxon>
        <taxon>Tetraparma</taxon>
    </lineage>
</organism>
<comment type="caution">
    <text evidence="4">The sequence shown here is derived from an EMBL/GenBank/DDBJ whole genome shotgun (WGS) entry which is preliminary data.</text>
</comment>
<feature type="domain" description="GATOR2 complex protein MIO zinc-ribbon like" evidence="3">
    <location>
        <begin position="666"/>
        <end position="789"/>
    </location>
</feature>
<name>A0ABQ6MIT6_9STRA</name>
<dbReference type="Proteomes" id="UP001165060">
    <property type="component" value="Unassembled WGS sequence"/>
</dbReference>
<evidence type="ECO:0000256" key="1">
    <source>
        <dbReference type="ARBA" id="ARBA00009713"/>
    </source>
</evidence>
<dbReference type="PANTHER" id="PTHR16453:SF9">
    <property type="entry name" value="GATOR COMPLEX PROTEIN MIOS"/>
    <property type="match status" value="1"/>
</dbReference>
<reference evidence="4 5" key="1">
    <citation type="journal article" date="2023" name="Commun. Biol.">
        <title>Genome analysis of Parmales, the sister group of diatoms, reveals the evolutionary specialization of diatoms from phago-mixotrophs to photoautotrophs.</title>
        <authorList>
            <person name="Ban H."/>
            <person name="Sato S."/>
            <person name="Yoshikawa S."/>
            <person name="Yamada K."/>
            <person name="Nakamura Y."/>
            <person name="Ichinomiya M."/>
            <person name="Sato N."/>
            <person name="Blanc-Mathieu R."/>
            <person name="Endo H."/>
            <person name="Kuwata A."/>
            <person name="Ogata H."/>
        </authorList>
    </citation>
    <scope>NUCLEOTIDE SEQUENCE [LARGE SCALE GENOMIC DNA]</scope>
</reference>
<accession>A0ABQ6MIT6</accession>
<evidence type="ECO:0000313" key="5">
    <source>
        <dbReference type="Proteomes" id="UP001165060"/>
    </source>
</evidence>
<sequence>PAAEPTPATLHRSPEGVVRLVSPGASSTVVREYSPSGGVTRTLLLPQIAATCAQGWRGERGLCVGDRSGRVAVFDVGDPPEADPEDHPRPSTCLSTTSRYLAVGLSGYRRDFCVFVYAPPSPSPVLKYANTEPTFSLLFTDPNALLTGHRGVARLYDTRSPGQPQAVQCHAQAEVRFAEREGSMLLTCGIEPPADPKAAGASGAPGSGSPAPALPRGGSQTCIWDVRKLASPVATLRPPRGEALLGAFFLPSGAGAASVAVLTADGPPATGAGVLRTYQARSGDEISLRPPLQSSKYLPSPAVAAAPLSPRSCLVLSPGGAAAVAAQSRRCLGVSREGRVAADGPGGLREAGAGDEVAGDMRRRAEAGYGVKNQPRDLPRKILEAWEYVNGGGGEAVDFLREEFTDGRKEAPGIEGATVFDDEGRRRAAAACGWAGEEAEADAGGAADPKGPAGGPIGAVRAVFVRASLEAVVPGLSGGGDVMALARMYLRMLLQFMLNLHSELPTASRFPFLFDEDIAISDRLGVASKFLPAAELGAYIKGLYKRCLADGDIAGLVLTGVGSAGGIRLVQRFVDETGDVQTAALVTSRLLAPPRVHEWLETYRDLLNGWKLWTVRAKLDIERSAILRSGGALLSTGDVTSSTSRKVPKTMAEELVKVPKQLFARCNYCNMSLPLNVLRRQEGTSDNWLMRQKPVLSACPGCTKPLPKCYVCLQNLGCLNPYLERKRMREVAVKGGEETGLEALASVPFMEWWSWCNSCHHGGHASHILSWFEKHDTCGVSGCDCRCREGGNL</sequence>
<evidence type="ECO:0000256" key="2">
    <source>
        <dbReference type="SAM" id="MobiDB-lite"/>
    </source>
</evidence>
<evidence type="ECO:0000259" key="3">
    <source>
        <dbReference type="Pfam" id="PF17034"/>
    </source>
</evidence>
<feature type="compositionally biased region" description="Low complexity" evidence="2">
    <location>
        <begin position="196"/>
        <end position="217"/>
    </location>
</feature>
<evidence type="ECO:0000313" key="4">
    <source>
        <dbReference type="EMBL" id="GMI27362.1"/>
    </source>
</evidence>
<dbReference type="SUPFAM" id="SSF50978">
    <property type="entry name" value="WD40 repeat-like"/>
    <property type="match status" value="1"/>
</dbReference>
<dbReference type="EMBL" id="BRYB01001508">
    <property type="protein sequence ID" value="GMI27362.1"/>
    <property type="molecule type" value="Genomic_DNA"/>
</dbReference>
<dbReference type="CDD" id="cd16691">
    <property type="entry name" value="mRING-H2-C3H3C2_Mio"/>
    <property type="match status" value="1"/>
</dbReference>
<comment type="similarity">
    <text evidence="1">Belongs to the WD repeat mio family.</text>
</comment>
<dbReference type="PANTHER" id="PTHR16453">
    <property type="entry name" value="WD40 DOMAIN-CONTAINING PROTEIN MIO FAMILY MEMBER"/>
    <property type="match status" value="1"/>
</dbReference>
<keyword evidence="5" id="KW-1185">Reference proteome</keyword>
<dbReference type="Pfam" id="PF17034">
    <property type="entry name" value="zinc_ribbon_16"/>
    <property type="match status" value="1"/>
</dbReference>
<proteinExistence type="inferred from homology"/>
<protein>
    <recommendedName>
        <fullName evidence="3">GATOR2 complex protein MIO zinc-ribbon like domain-containing protein</fullName>
    </recommendedName>
</protein>
<gene>
    <name evidence="4" type="ORF">TeGR_g2357</name>
</gene>
<dbReference type="InterPro" id="IPR037593">
    <property type="entry name" value="MIOS/Sea4"/>
</dbReference>
<feature type="non-terminal residue" evidence="4">
    <location>
        <position position="1"/>
    </location>
</feature>
<dbReference type="Gene3D" id="2.130.10.10">
    <property type="entry name" value="YVTN repeat-like/Quinoprotein amine dehydrogenase"/>
    <property type="match status" value="1"/>
</dbReference>
<dbReference type="InterPro" id="IPR015943">
    <property type="entry name" value="WD40/YVTN_repeat-like_dom_sf"/>
</dbReference>